<reference evidence="2" key="1">
    <citation type="submission" date="2020-08" db="EMBL/GenBank/DDBJ databases">
        <title>Genome public.</title>
        <authorList>
            <person name="Liu C."/>
            <person name="Sun Q."/>
        </authorList>
    </citation>
    <scope>NUCLEOTIDE SEQUENCE</scope>
    <source>
        <strain evidence="2">NSJ-23</strain>
    </source>
</reference>
<feature type="transmembrane region" description="Helical" evidence="1">
    <location>
        <begin position="39"/>
        <end position="56"/>
    </location>
</feature>
<evidence type="ECO:0000256" key="1">
    <source>
        <dbReference type="SAM" id="Phobius"/>
    </source>
</evidence>
<dbReference type="RefSeq" id="WP_186851773.1">
    <property type="nucleotide sequence ID" value="NZ_JACOPO010000001.1"/>
</dbReference>
<gene>
    <name evidence="2" type="ORF">H8S11_00070</name>
</gene>
<keyword evidence="1" id="KW-0472">Membrane</keyword>
<keyword evidence="1" id="KW-1133">Transmembrane helix</keyword>
<dbReference type="AlphaFoldDB" id="A0A8J6IWR3"/>
<sequence>MSADTKQSRMNRALIWTFLWVLWLGGGLQNRMLVPGAPYFWLNLIITLAGVVFVGFHW</sequence>
<evidence type="ECO:0000313" key="2">
    <source>
        <dbReference type="EMBL" id="MBC5721225.1"/>
    </source>
</evidence>
<keyword evidence="3" id="KW-1185">Reference proteome</keyword>
<accession>A0A8J6IWR3</accession>
<evidence type="ECO:0000313" key="3">
    <source>
        <dbReference type="Proteomes" id="UP000628736"/>
    </source>
</evidence>
<comment type="caution">
    <text evidence="2">The sequence shown here is derived from an EMBL/GenBank/DDBJ whole genome shotgun (WGS) entry which is preliminary data.</text>
</comment>
<organism evidence="2 3">
    <name type="scientific">Flintibacter hominis</name>
    <dbReference type="NCBI Taxonomy" id="2763048"/>
    <lineage>
        <taxon>Bacteria</taxon>
        <taxon>Bacillati</taxon>
        <taxon>Bacillota</taxon>
        <taxon>Clostridia</taxon>
        <taxon>Eubacteriales</taxon>
        <taxon>Flintibacter</taxon>
    </lineage>
</organism>
<protein>
    <submittedName>
        <fullName evidence="2">Uncharacterized protein</fullName>
    </submittedName>
</protein>
<dbReference type="EMBL" id="JACOPO010000001">
    <property type="protein sequence ID" value="MBC5721225.1"/>
    <property type="molecule type" value="Genomic_DNA"/>
</dbReference>
<proteinExistence type="predicted"/>
<name>A0A8J6IWR3_9FIRM</name>
<dbReference type="Proteomes" id="UP000628736">
    <property type="component" value="Unassembled WGS sequence"/>
</dbReference>
<keyword evidence="1" id="KW-0812">Transmembrane</keyword>